<evidence type="ECO:0000256" key="2">
    <source>
        <dbReference type="ARBA" id="ARBA00009788"/>
    </source>
</evidence>
<feature type="region of interest" description="Disordered" evidence="6">
    <location>
        <begin position="1"/>
        <end position="217"/>
    </location>
</feature>
<dbReference type="PANTHER" id="PTHR13218:SF8">
    <property type="entry name" value="TRANSCRIPTION INITIATION FACTOR TFIID SUBUNIT 11"/>
    <property type="match status" value="1"/>
</dbReference>
<comment type="subcellular location">
    <subcellularLocation>
        <location evidence="1">Nucleus</location>
    </subcellularLocation>
</comment>
<feature type="compositionally biased region" description="Basic and acidic residues" evidence="6">
    <location>
        <begin position="289"/>
        <end position="305"/>
    </location>
</feature>
<dbReference type="Pfam" id="PF04719">
    <property type="entry name" value="TAFII28"/>
    <property type="match status" value="1"/>
</dbReference>
<keyword evidence="3" id="KW-0805">Transcription regulation</keyword>
<feature type="compositionally biased region" description="Polar residues" evidence="6">
    <location>
        <begin position="75"/>
        <end position="86"/>
    </location>
</feature>
<dbReference type="Gene3D" id="1.10.20.10">
    <property type="entry name" value="Histone, subunit A"/>
    <property type="match status" value="1"/>
</dbReference>
<dbReference type="PANTHER" id="PTHR13218">
    <property type="entry name" value="TRANSCRIPTION INITIATION FACTOR TFIID SUBUNIT 11-RELATED"/>
    <property type="match status" value="1"/>
</dbReference>
<dbReference type="GO" id="GO:0046982">
    <property type="term" value="F:protein heterodimerization activity"/>
    <property type="evidence" value="ECO:0007669"/>
    <property type="project" value="InterPro"/>
</dbReference>
<dbReference type="InterPro" id="IPR009072">
    <property type="entry name" value="Histone-fold"/>
</dbReference>
<proteinExistence type="inferred from homology"/>
<name>A0A4V5N4W7_9PEZI</name>
<keyword evidence="9" id="KW-1185">Reference proteome</keyword>
<evidence type="ECO:0000256" key="5">
    <source>
        <dbReference type="ARBA" id="ARBA00023242"/>
    </source>
</evidence>
<dbReference type="GO" id="GO:0016251">
    <property type="term" value="F:RNA polymerase II general transcription initiation factor activity"/>
    <property type="evidence" value="ECO:0007669"/>
    <property type="project" value="TreeGrafter"/>
</dbReference>
<feature type="compositionally biased region" description="Basic and acidic residues" evidence="6">
    <location>
        <begin position="319"/>
        <end position="335"/>
    </location>
</feature>
<feature type="compositionally biased region" description="Basic residues" evidence="6">
    <location>
        <begin position="130"/>
        <end position="144"/>
    </location>
</feature>
<keyword evidence="4" id="KW-0804">Transcription</keyword>
<feature type="region of interest" description="Disordered" evidence="6">
    <location>
        <begin position="418"/>
        <end position="444"/>
    </location>
</feature>
<dbReference type="InterPro" id="IPR006809">
    <property type="entry name" value="TAFII28_dom"/>
</dbReference>
<dbReference type="Proteomes" id="UP000308549">
    <property type="component" value="Unassembled WGS sequence"/>
</dbReference>
<reference evidence="8 9" key="1">
    <citation type="submission" date="2017-03" db="EMBL/GenBank/DDBJ databases">
        <title>Genomes of endolithic fungi from Antarctica.</title>
        <authorList>
            <person name="Coleine C."/>
            <person name="Masonjones S."/>
            <person name="Stajich J.E."/>
        </authorList>
    </citation>
    <scope>NUCLEOTIDE SEQUENCE [LARGE SCALE GENOMIC DNA]</scope>
    <source>
        <strain evidence="8 9">CCFEE 6315</strain>
    </source>
</reference>
<evidence type="ECO:0000256" key="3">
    <source>
        <dbReference type="ARBA" id="ARBA00023015"/>
    </source>
</evidence>
<organism evidence="8 9">
    <name type="scientific">Salinomyces thailandicus</name>
    <dbReference type="NCBI Taxonomy" id="706561"/>
    <lineage>
        <taxon>Eukaryota</taxon>
        <taxon>Fungi</taxon>
        <taxon>Dikarya</taxon>
        <taxon>Ascomycota</taxon>
        <taxon>Pezizomycotina</taxon>
        <taxon>Dothideomycetes</taxon>
        <taxon>Dothideomycetidae</taxon>
        <taxon>Mycosphaerellales</taxon>
        <taxon>Teratosphaeriaceae</taxon>
        <taxon>Salinomyces</taxon>
    </lineage>
</organism>
<feature type="compositionally biased region" description="Acidic residues" evidence="6">
    <location>
        <begin position="175"/>
        <end position="192"/>
    </location>
</feature>
<feature type="compositionally biased region" description="Gly residues" evidence="6">
    <location>
        <begin position="418"/>
        <end position="427"/>
    </location>
</feature>
<dbReference type="InterPro" id="IPR045127">
    <property type="entry name" value="TAF11-like"/>
</dbReference>
<dbReference type="OrthoDB" id="28335at2759"/>
<evidence type="ECO:0000259" key="7">
    <source>
        <dbReference type="Pfam" id="PF04719"/>
    </source>
</evidence>
<evidence type="ECO:0000256" key="6">
    <source>
        <dbReference type="SAM" id="MobiDB-lite"/>
    </source>
</evidence>
<evidence type="ECO:0000313" key="9">
    <source>
        <dbReference type="Proteomes" id="UP000308549"/>
    </source>
</evidence>
<feature type="region of interest" description="Disordered" evidence="6">
    <location>
        <begin position="289"/>
        <end position="394"/>
    </location>
</feature>
<comment type="caution">
    <text evidence="8">The sequence shown here is derived from an EMBL/GenBank/DDBJ whole genome shotgun (WGS) entry which is preliminary data.</text>
</comment>
<dbReference type="GO" id="GO:0005669">
    <property type="term" value="C:transcription factor TFIID complex"/>
    <property type="evidence" value="ECO:0007669"/>
    <property type="project" value="InterPro"/>
</dbReference>
<evidence type="ECO:0000256" key="1">
    <source>
        <dbReference type="ARBA" id="ARBA00004123"/>
    </source>
</evidence>
<dbReference type="GO" id="GO:0051123">
    <property type="term" value="P:RNA polymerase II preinitiation complex assembly"/>
    <property type="evidence" value="ECO:0007669"/>
    <property type="project" value="InterPro"/>
</dbReference>
<feature type="compositionally biased region" description="Polar residues" evidence="6">
    <location>
        <begin position="354"/>
        <end position="370"/>
    </location>
</feature>
<keyword evidence="5" id="KW-0539">Nucleus</keyword>
<dbReference type="AlphaFoldDB" id="A0A4V5N4W7"/>
<protein>
    <recommendedName>
        <fullName evidence="7">TAFII28-like protein domain-containing protein</fullName>
    </recommendedName>
</protein>
<evidence type="ECO:0000256" key="4">
    <source>
        <dbReference type="ARBA" id="ARBA00023163"/>
    </source>
</evidence>
<feature type="domain" description="TAFII28-like protein" evidence="7">
    <location>
        <begin position="226"/>
        <end position="299"/>
    </location>
</feature>
<feature type="compositionally biased region" description="Low complexity" evidence="6">
    <location>
        <begin position="39"/>
        <end position="56"/>
    </location>
</feature>
<dbReference type="SUPFAM" id="SSF47113">
    <property type="entry name" value="Histone-fold"/>
    <property type="match status" value="1"/>
</dbReference>
<gene>
    <name evidence="8" type="ORF">B0A50_03492</name>
</gene>
<evidence type="ECO:0000313" key="8">
    <source>
        <dbReference type="EMBL" id="TKA29479.1"/>
    </source>
</evidence>
<accession>A0A4V5N4W7</accession>
<dbReference type="EMBL" id="NAJL01000014">
    <property type="protein sequence ID" value="TKA29479.1"/>
    <property type="molecule type" value="Genomic_DNA"/>
</dbReference>
<dbReference type="CDD" id="cd08048">
    <property type="entry name" value="HFD_TAF11"/>
    <property type="match status" value="1"/>
</dbReference>
<comment type="similarity">
    <text evidence="2">Belongs to the TAF11 family.</text>
</comment>
<sequence length="444" mass="46425">MASPPSYGGATSPPPTTGLALPRQRPTLALPGQVPSRKPSLAPPSATAATPSAHPLRQTSFPPTDSLEAQHALAQGNNAFSRQYSPSAADSDAGGAGLEGFSDDDNDINSAISGPAGEPSSGVFDGAAGGKKRKRGTGRGRGRPPKGTGPRAGSASLVNGEEGGAGRGAKSTAGDDGDADAAASDDDEDEDDAGGRGGRAPLYEGGQMSADQLAEERERKRLFYEGITEEQRSRLAAFQRSKLRTADVRKLVNQVLGQSVPQNVVLVVGAYAKMFAGMLIEEAREVQGEWEAAEPKRADGQDNRAYKRLRRSKQARAAAVEDKTQASPPETKKGGEQTNGSQTDGAPAAESVKQEPTSPSNDHSLSNNVSEPDAELAELPSGGAAGLERDLEECDRGPLLPEHLREALRRYKKRRAGGSVGFTGLGLEGRENTAPRMGGRRLFR</sequence>